<accession>A0A239K9T9</accession>
<evidence type="ECO:0000256" key="1">
    <source>
        <dbReference type="SAM" id="MobiDB-lite"/>
    </source>
</evidence>
<keyword evidence="3" id="KW-1185">Reference proteome</keyword>
<dbReference type="Proteomes" id="UP000198282">
    <property type="component" value="Unassembled WGS sequence"/>
</dbReference>
<dbReference type="RefSeq" id="WP_089209736.1">
    <property type="nucleotide sequence ID" value="NZ_FZOD01000026.1"/>
</dbReference>
<dbReference type="AlphaFoldDB" id="A0A239K9T9"/>
<dbReference type="OrthoDB" id="3540441at2"/>
<dbReference type="EMBL" id="FZOD01000026">
    <property type="protein sequence ID" value="SNT15206.1"/>
    <property type="molecule type" value="Genomic_DNA"/>
</dbReference>
<evidence type="ECO:0000313" key="2">
    <source>
        <dbReference type="EMBL" id="SNT15206.1"/>
    </source>
</evidence>
<feature type="region of interest" description="Disordered" evidence="1">
    <location>
        <begin position="1"/>
        <end position="128"/>
    </location>
</feature>
<organism evidence="2 3">
    <name type="scientific">Streptosporangium subroseum</name>
    <dbReference type="NCBI Taxonomy" id="106412"/>
    <lineage>
        <taxon>Bacteria</taxon>
        <taxon>Bacillati</taxon>
        <taxon>Actinomycetota</taxon>
        <taxon>Actinomycetes</taxon>
        <taxon>Streptosporangiales</taxon>
        <taxon>Streptosporangiaceae</taxon>
        <taxon>Streptosporangium</taxon>
    </lineage>
</organism>
<sequence>MSDKQRPEDASPHGEEGEEEHHGYSPDVGRASEEVIQSGNRAFAPPPEKKGPGRVVSEEEREGVSPTDTEAASPLGVGTSTSRRAEEIAAEEDEEGRETAGVDEKTGRPYGVSTSEDSTGVKPRDPGR</sequence>
<protein>
    <submittedName>
        <fullName evidence="2">Uncharacterized protein</fullName>
    </submittedName>
</protein>
<evidence type="ECO:0000313" key="3">
    <source>
        <dbReference type="Proteomes" id="UP000198282"/>
    </source>
</evidence>
<name>A0A239K9T9_9ACTN</name>
<feature type="compositionally biased region" description="Basic and acidic residues" evidence="1">
    <location>
        <begin position="1"/>
        <end position="24"/>
    </location>
</feature>
<reference evidence="2 3" key="1">
    <citation type="submission" date="2017-06" db="EMBL/GenBank/DDBJ databases">
        <authorList>
            <person name="Kim H.J."/>
            <person name="Triplett B.A."/>
        </authorList>
    </citation>
    <scope>NUCLEOTIDE SEQUENCE [LARGE SCALE GENOMIC DNA]</scope>
    <source>
        <strain evidence="2 3">CGMCC 4.2132</strain>
    </source>
</reference>
<gene>
    <name evidence="2" type="ORF">SAMN05216276_102661</name>
</gene>
<feature type="compositionally biased region" description="Basic and acidic residues" evidence="1">
    <location>
        <begin position="97"/>
        <end position="107"/>
    </location>
</feature>
<proteinExistence type="predicted"/>